<protein>
    <submittedName>
        <fullName evidence="1">Uncharacterized protein</fullName>
    </submittedName>
</protein>
<dbReference type="Proteomes" id="UP000091857">
    <property type="component" value="Chromosome 13"/>
</dbReference>
<accession>A0ACB7GMR4</accession>
<comment type="caution">
    <text evidence="1">The sequence shown here is derived from an EMBL/GenBank/DDBJ whole genome shotgun (WGS) entry which is preliminary data.</text>
</comment>
<proteinExistence type="predicted"/>
<organism evidence="1 2">
    <name type="scientific">Manihot esculenta</name>
    <name type="common">Cassava</name>
    <name type="synonym">Jatropha manihot</name>
    <dbReference type="NCBI Taxonomy" id="3983"/>
    <lineage>
        <taxon>Eukaryota</taxon>
        <taxon>Viridiplantae</taxon>
        <taxon>Streptophyta</taxon>
        <taxon>Embryophyta</taxon>
        <taxon>Tracheophyta</taxon>
        <taxon>Spermatophyta</taxon>
        <taxon>Magnoliopsida</taxon>
        <taxon>eudicotyledons</taxon>
        <taxon>Gunneridae</taxon>
        <taxon>Pentapetalae</taxon>
        <taxon>rosids</taxon>
        <taxon>fabids</taxon>
        <taxon>Malpighiales</taxon>
        <taxon>Euphorbiaceae</taxon>
        <taxon>Crotonoideae</taxon>
        <taxon>Manihoteae</taxon>
        <taxon>Manihot</taxon>
    </lineage>
</organism>
<reference evidence="2" key="1">
    <citation type="journal article" date="2016" name="Nat. Biotechnol.">
        <title>Sequencing wild and cultivated cassava and related species reveals extensive interspecific hybridization and genetic diversity.</title>
        <authorList>
            <person name="Bredeson J.V."/>
            <person name="Lyons J.B."/>
            <person name="Prochnik S.E."/>
            <person name="Wu G.A."/>
            <person name="Ha C.M."/>
            <person name="Edsinger-Gonzales E."/>
            <person name="Grimwood J."/>
            <person name="Schmutz J."/>
            <person name="Rabbi I.Y."/>
            <person name="Egesi C."/>
            <person name="Nauluvula P."/>
            <person name="Lebot V."/>
            <person name="Ndunguru J."/>
            <person name="Mkamilo G."/>
            <person name="Bart R.S."/>
            <person name="Setter T.L."/>
            <person name="Gleadow R.M."/>
            <person name="Kulakow P."/>
            <person name="Ferguson M.E."/>
            <person name="Rounsley S."/>
            <person name="Rokhsar D.S."/>
        </authorList>
    </citation>
    <scope>NUCLEOTIDE SEQUENCE [LARGE SCALE GENOMIC DNA]</scope>
    <source>
        <strain evidence="2">cv. AM560-2</strain>
    </source>
</reference>
<evidence type="ECO:0000313" key="2">
    <source>
        <dbReference type="Proteomes" id="UP000091857"/>
    </source>
</evidence>
<dbReference type="EMBL" id="CM004399">
    <property type="protein sequence ID" value="KAG8641024.1"/>
    <property type="molecule type" value="Genomic_DNA"/>
</dbReference>
<sequence length="115" mass="13159">MLRRKSTDLQSLFYHIGTKQERGSQPQRGANPNIHHMRASEKNMINRFSCTTKTKLKGDMRKALMKKRLTRIGPEGSRRPSVLAVAESVQRLPEFCRSEVVQEDVKGKGFGYVIK</sequence>
<name>A0ACB7GMR4_MANES</name>
<keyword evidence="2" id="KW-1185">Reference proteome</keyword>
<evidence type="ECO:0000313" key="1">
    <source>
        <dbReference type="EMBL" id="KAG8641024.1"/>
    </source>
</evidence>
<gene>
    <name evidence="1" type="ORF">MANES_13G096000v8</name>
</gene>